<name>A0A3L6TCF1_PANMI</name>
<dbReference type="STRING" id="4540.A0A3L6TCF1"/>
<keyword evidence="1" id="KW-0812">Transmembrane</keyword>
<dbReference type="AlphaFoldDB" id="A0A3L6TCF1"/>
<gene>
    <name evidence="2" type="ORF">C2845_PM03G10730</name>
</gene>
<dbReference type="InterPro" id="IPR027417">
    <property type="entry name" value="P-loop_NTPase"/>
</dbReference>
<reference evidence="3" key="1">
    <citation type="journal article" date="2019" name="Nat. Commun.">
        <title>The genome of broomcorn millet.</title>
        <authorList>
            <person name="Zou C."/>
            <person name="Miki D."/>
            <person name="Li D."/>
            <person name="Tang Q."/>
            <person name="Xiao L."/>
            <person name="Rajput S."/>
            <person name="Deng P."/>
            <person name="Jia W."/>
            <person name="Huang R."/>
            <person name="Zhang M."/>
            <person name="Sun Y."/>
            <person name="Hu J."/>
            <person name="Fu X."/>
            <person name="Schnable P.S."/>
            <person name="Li F."/>
            <person name="Zhang H."/>
            <person name="Feng B."/>
            <person name="Zhu X."/>
            <person name="Liu R."/>
            <person name="Schnable J.C."/>
            <person name="Zhu J.-K."/>
            <person name="Zhang H."/>
        </authorList>
    </citation>
    <scope>NUCLEOTIDE SEQUENCE [LARGE SCALE GENOMIC DNA]</scope>
</reference>
<dbReference type="InterPro" id="IPR042197">
    <property type="entry name" value="Apaf_helical"/>
</dbReference>
<feature type="transmembrane region" description="Helical" evidence="1">
    <location>
        <begin position="20"/>
        <end position="37"/>
    </location>
</feature>
<evidence type="ECO:0000256" key="1">
    <source>
        <dbReference type="SAM" id="Phobius"/>
    </source>
</evidence>
<dbReference type="EMBL" id="PQIB02000002">
    <property type="protein sequence ID" value="RLN35929.1"/>
    <property type="molecule type" value="Genomic_DNA"/>
</dbReference>
<keyword evidence="1" id="KW-0472">Membrane</keyword>
<evidence type="ECO:0000313" key="3">
    <source>
        <dbReference type="Proteomes" id="UP000275267"/>
    </source>
</evidence>
<dbReference type="PANTHER" id="PTHR36766:SF64">
    <property type="entry name" value="OS12G0206100 PROTEIN"/>
    <property type="match status" value="1"/>
</dbReference>
<dbReference type="SUPFAM" id="SSF52540">
    <property type="entry name" value="P-loop containing nucleoside triphosphate hydrolases"/>
    <property type="match status" value="1"/>
</dbReference>
<dbReference type="GO" id="GO:0043531">
    <property type="term" value="F:ADP binding"/>
    <property type="evidence" value="ECO:0007669"/>
    <property type="project" value="InterPro"/>
</dbReference>
<dbReference type="OrthoDB" id="1356450at2759"/>
<evidence type="ECO:0000313" key="2">
    <source>
        <dbReference type="EMBL" id="RLN35929.1"/>
    </source>
</evidence>
<comment type="caution">
    <text evidence="2">The sequence shown here is derived from an EMBL/GenBank/DDBJ whole genome shotgun (WGS) entry which is preliminary data.</text>
</comment>
<dbReference type="Gene3D" id="1.10.8.430">
    <property type="entry name" value="Helical domain of apoptotic protease-activating factors"/>
    <property type="match status" value="1"/>
</dbReference>
<keyword evidence="1" id="KW-1133">Transmembrane helix</keyword>
<dbReference type="Proteomes" id="UP000275267">
    <property type="component" value="Unassembled WGS sequence"/>
</dbReference>
<protein>
    <submittedName>
        <fullName evidence="2">Uncharacterized protein</fullName>
    </submittedName>
</protein>
<dbReference type="PANTHER" id="PTHR36766">
    <property type="entry name" value="PLANT BROAD-SPECTRUM MILDEW RESISTANCE PROTEIN RPW8"/>
    <property type="match status" value="1"/>
</dbReference>
<keyword evidence="3" id="KW-1185">Reference proteome</keyword>
<sequence>MPFEDDSNAATPLLASIISWRPFIFGLLLPLLVLVLCRRRRQAQQKQANEDHDRKAKKLIRTSGYLDAIRQQLLSTVDAAERKHLSEEMESSIEEWGFVRAGLHRRDLRGMDVYEIKALQFLEHGHGSAPSVLGIAGMHGVGKSTLLNLLDTCSNWDQAVCAAMGCCAVANTIQMQCLGEDDAWDLLRYYVGHETLYPNAGIEDIAKKIVAECRGFPGALCTIGRSMSEQREGYQWIVAYDMLMIKRPLPDDIKEMSDVGYPCLRFFEDELGDPFLCSTPSWHPDYIGSELN</sequence>
<accession>A0A3L6TCF1</accession>
<proteinExistence type="predicted"/>
<organism evidence="2 3">
    <name type="scientific">Panicum miliaceum</name>
    <name type="common">Proso millet</name>
    <name type="synonym">Broomcorn millet</name>
    <dbReference type="NCBI Taxonomy" id="4540"/>
    <lineage>
        <taxon>Eukaryota</taxon>
        <taxon>Viridiplantae</taxon>
        <taxon>Streptophyta</taxon>
        <taxon>Embryophyta</taxon>
        <taxon>Tracheophyta</taxon>
        <taxon>Spermatophyta</taxon>
        <taxon>Magnoliopsida</taxon>
        <taxon>Liliopsida</taxon>
        <taxon>Poales</taxon>
        <taxon>Poaceae</taxon>
        <taxon>PACMAD clade</taxon>
        <taxon>Panicoideae</taxon>
        <taxon>Panicodae</taxon>
        <taxon>Paniceae</taxon>
        <taxon>Panicinae</taxon>
        <taxon>Panicum</taxon>
        <taxon>Panicum sect. Panicum</taxon>
    </lineage>
</organism>